<dbReference type="EMBL" id="JAAEDH010000026">
    <property type="protein sequence ID" value="MBR0657092.1"/>
    <property type="molecule type" value="Genomic_DNA"/>
</dbReference>
<keyword evidence="3" id="KW-1185">Reference proteome</keyword>
<reference evidence="2" key="1">
    <citation type="submission" date="2020-01" db="EMBL/GenBank/DDBJ databases">
        <authorList>
            <person name="Rat A."/>
        </authorList>
    </citation>
    <scope>NUCLEOTIDE SEQUENCE</scope>
    <source>
        <strain evidence="2">LMG 28251</strain>
    </source>
</reference>
<dbReference type="Proteomes" id="UP001196068">
    <property type="component" value="Unassembled WGS sequence"/>
</dbReference>
<keyword evidence="1" id="KW-0812">Transmembrane</keyword>
<comment type="caution">
    <text evidence="2">The sequence shown here is derived from an EMBL/GenBank/DDBJ whole genome shotgun (WGS) entry which is preliminary data.</text>
</comment>
<evidence type="ECO:0000313" key="2">
    <source>
        <dbReference type="EMBL" id="MBR0657092.1"/>
    </source>
</evidence>
<protein>
    <submittedName>
        <fullName evidence="2">Uncharacterized protein</fullName>
    </submittedName>
</protein>
<keyword evidence="1" id="KW-1133">Transmembrane helix</keyword>
<feature type="transmembrane region" description="Helical" evidence="1">
    <location>
        <begin position="28"/>
        <end position="51"/>
    </location>
</feature>
<accession>A0AAF1JYK6</accession>
<keyword evidence="1" id="KW-0472">Membrane</keyword>
<sequence>MHSIGIPLTYRRLPEQEVDTPWTEAEPAAPAIAVIAGVALSLVMIAVAAFLV</sequence>
<gene>
    <name evidence="2" type="ORF">GXW79_18595</name>
</gene>
<evidence type="ECO:0000256" key="1">
    <source>
        <dbReference type="SAM" id="Phobius"/>
    </source>
</evidence>
<reference evidence="2" key="2">
    <citation type="journal article" date="2021" name="Syst. Appl. Microbiol.">
        <title>Roseomonas hellenica sp. nov., isolated from roots of wild-growing Alkanna tinctoria.</title>
        <authorList>
            <person name="Rat A."/>
            <person name="Naranjo H.D."/>
            <person name="Lebbe L."/>
            <person name="Cnockaert M."/>
            <person name="Krigas N."/>
            <person name="Grigoriadou K."/>
            <person name="Maloupa E."/>
            <person name="Willems A."/>
        </authorList>
    </citation>
    <scope>NUCLEOTIDE SEQUENCE</scope>
    <source>
        <strain evidence="2">LMG 28251</strain>
    </source>
</reference>
<proteinExistence type="predicted"/>
<name>A0AAF1JYK6_9PROT</name>
<dbReference type="RefSeq" id="WP_211875957.1">
    <property type="nucleotide sequence ID" value="NZ_JAAEDH010000026.1"/>
</dbReference>
<evidence type="ECO:0000313" key="3">
    <source>
        <dbReference type="Proteomes" id="UP001196068"/>
    </source>
</evidence>
<dbReference type="AlphaFoldDB" id="A0AAF1JYK6"/>
<organism evidence="2 3">
    <name type="scientific">Plastoroseomonas arctica</name>
    <dbReference type="NCBI Taxonomy" id="1509237"/>
    <lineage>
        <taxon>Bacteria</taxon>
        <taxon>Pseudomonadati</taxon>
        <taxon>Pseudomonadota</taxon>
        <taxon>Alphaproteobacteria</taxon>
        <taxon>Acetobacterales</taxon>
        <taxon>Acetobacteraceae</taxon>
        <taxon>Plastoroseomonas</taxon>
    </lineage>
</organism>